<evidence type="ECO:0000256" key="13">
    <source>
        <dbReference type="ARBA" id="ARBA00023136"/>
    </source>
</evidence>
<keyword evidence="12" id="KW-0115">cAMP biosynthesis</keyword>
<dbReference type="OMA" id="HRTIFIC"/>
<dbReference type="SMART" id="SM00044">
    <property type="entry name" value="CYCc"/>
    <property type="match status" value="2"/>
</dbReference>
<evidence type="ECO:0000256" key="1">
    <source>
        <dbReference type="ARBA" id="ARBA00001593"/>
    </source>
</evidence>
<feature type="transmembrane region" description="Helical" evidence="20">
    <location>
        <begin position="731"/>
        <end position="749"/>
    </location>
</feature>
<feature type="transmembrane region" description="Helical" evidence="20">
    <location>
        <begin position="65"/>
        <end position="84"/>
    </location>
</feature>
<keyword evidence="11 20" id="KW-1133">Transmembrane helix</keyword>
<keyword evidence="7" id="KW-0677">Repeat</keyword>
<dbReference type="GO" id="GO:0005886">
    <property type="term" value="C:plasma membrane"/>
    <property type="evidence" value="ECO:0000318"/>
    <property type="project" value="GO_Central"/>
</dbReference>
<feature type="binding site" evidence="17">
    <location>
        <position position="343"/>
    </location>
    <ligand>
        <name>Mg(2+)</name>
        <dbReference type="ChEBI" id="CHEBI:18420"/>
        <label>2</label>
        <note>catalytic</note>
    </ligand>
</feature>
<dbReference type="Pfam" id="PF16214">
    <property type="entry name" value="AC_N"/>
    <property type="match status" value="1"/>
</dbReference>
<evidence type="ECO:0000256" key="9">
    <source>
        <dbReference type="ARBA" id="ARBA00022840"/>
    </source>
</evidence>
<evidence type="ECO:0000256" key="2">
    <source>
        <dbReference type="ARBA" id="ARBA00001936"/>
    </source>
</evidence>
<feature type="domain" description="Guanylate cyclase" evidence="21">
    <location>
        <begin position="1017"/>
        <end position="1160"/>
    </location>
</feature>
<evidence type="ECO:0000256" key="5">
    <source>
        <dbReference type="ARBA" id="ARBA00022692"/>
    </source>
</evidence>
<dbReference type="PIRSF" id="PIRSF039050">
    <property type="entry name" value="Ade_cyc"/>
    <property type="match status" value="1"/>
</dbReference>
<dbReference type="CDD" id="cd07302">
    <property type="entry name" value="CHD"/>
    <property type="match status" value="2"/>
</dbReference>
<organism evidence="22 23">
    <name type="scientific">Daphnia pulex</name>
    <name type="common">Water flea</name>
    <dbReference type="NCBI Taxonomy" id="6669"/>
    <lineage>
        <taxon>Eukaryota</taxon>
        <taxon>Metazoa</taxon>
        <taxon>Ecdysozoa</taxon>
        <taxon>Arthropoda</taxon>
        <taxon>Crustacea</taxon>
        <taxon>Branchiopoda</taxon>
        <taxon>Diplostraca</taxon>
        <taxon>Cladocera</taxon>
        <taxon>Anomopoda</taxon>
        <taxon>Daphniidae</taxon>
        <taxon>Daphnia</taxon>
    </lineage>
</organism>
<feature type="binding site" evidence="16">
    <location>
        <position position="1067"/>
    </location>
    <ligand>
        <name>ATP</name>
        <dbReference type="ChEBI" id="CHEBI:30616"/>
    </ligand>
</feature>
<dbReference type="FunFam" id="3.30.70.1230:FF:000006">
    <property type="entry name" value="Adenylate cyclase"/>
    <property type="match status" value="1"/>
</dbReference>
<name>E9GII3_DAPPU</name>
<dbReference type="KEGG" id="dpx:DAPPUDRAFT_318338"/>
<dbReference type="FunFam" id="3.30.70.1230:FF:000114">
    <property type="entry name" value="Adenylate cyclase 8 (brain)"/>
    <property type="match status" value="1"/>
</dbReference>
<sequence>MDSFNESRVSVASVTARFQPTGGGVQVYNVLYLPSLQNVVSTSFKDASLESTYQRYSHWQRQKSLIVVNAIDVVLKIITAVLVVTHQLGNSPGTHVNCLTSSECYYNNNSSGSNQSQGEEEFPTKTVICASGLILLNLVIFSLTVCWKSFARNYLHLAALATWLLMNFQVFVGLAFEEIGGTGVQLTSHMVWYVLFIIFATYVMLPLPLLWAVLASGASVVIHLITFLVLVIINPSSPWENQHCIAVGSCADLVLYIAMNFAGLYAKYLTDRAGRKAFAETWRSYEIRLKAERENEKQEKLLLSVLPPFVVEEMKRFFEEEDIVFHKIFLRHFDNVSILFADIKGFTELASKCTAQELVRVLNDLFAEFDRIAQENHCLRIKLLGDCYYCVSGLLEARSNHADCCVKTGLEMIKAIQFVRQRTQVELDMRIGIHSGSVLSCVLGVHKWQFDVWSNDVTLANKMESGGLPGRVHISKATLDCLVDTYDVEPGFGATRDTYLKEHKVETYLIVDKQHVKQRLKPKRQSLRQLVLERRSNTSSKFDIQRGKEEELDTIIRNQTAENSLVPVAPKRLSVEEDSILLDSNRPLPSFRITIDDVNNTQSDKNEDQISIGDISDDDDESPHHLKLCGAPSLASLSSASEFIPNPMSSSFRKDRLSVDSGSSQRVSIEIPVQMLSLQEEVDQIIDDSIEMDSIKQIRDQHVHPLTLQFLLPDMESTFSNMRENIYKSNAFSVFIIWILLAASLLIAIPMTVGLWVTAASATIILTAAVILAVAEELPWLPAIWMKRVSNKLTENRTLRNLYICFIVGIIFLATIINMVLFADYMAHLQVSVYHLESQNNLSEASQSNFTFTSALNETIVKATCLLPQYQMYTWVLAMVCLGTFLKLSYIIKSTVLLLMAIVYTILMTVIYPEVFGEIQGDFELYATDRWSMLVLILLFFYLVGYQSRLVEVNSRLHFLGKQQVDQELNDISETRKCNTQLLKNILPDHVANYFLATESNQRKNDDLFSQAKDGVGCMFASIPNFSDFYSEDFNKGEGCIRILNEIIIDFDELLDDSRFSSVEKIKTIGSTYMAVSGLVNQTQLDPTGNQHDEYWHLTALTDFAMAMKDRLDEINRNSYNNFQLRIGLAVGPLVGGVIGAGKPVFDVWGNTVNEASRMDSTGQMGKIQVTRDVYQILSERGYKLQSRGFVQVKGKGQMETYFVLGKETSSTTGIVRQQPSVRSSWAAVVYRMASRNHSTTARATTRREVGPTAAAQKTAFSRLRTFSTRPPRPHTTKPNSGGFINKTGLHPKGRENTSHVVSPLTRPFSAR</sequence>
<feature type="domain" description="Guanylate cyclase" evidence="21">
    <location>
        <begin position="337"/>
        <end position="464"/>
    </location>
</feature>
<accession>E9GII3</accession>
<dbReference type="InterPro" id="IPR030672">
    <property type="entry name" value="Adcy"/>
</dbReference>
<dbReference type="PANTHER" id="PTHR45627:SF1">
    <property type="entry name" value="ADENYLATE CYCLASE TYPE 8"/>
    <property type="match status" value="1"/>
</dbReference>
<evidence type="ECO:0000256" key="11">
    <source>
        <dbReference type="ARBA" id="ARBA00022989"/>
    </source>
</evidence>
<feature type="binding site" evidence="17">
    <location>
        <position position="342"/>
    </location>
    <ligand>
        <name>Mg(2+)</name>
        <dbReference type="ChEBI" id="CHEBI:18420"/>
        <label>2</label>
        <note>catalytic</note>
    </ligand>
</feature>
<dbReference type="GO" id="GO:0006171">
    <property type="term" value="P:cAMP biosynthetic process"/>
    <property type="evidence" value="ECO:0000318"/>
    <property type="project" value="GO_Central"/>
</dbReference>
<keyword evidence="10 17" id="KW-0460">Magnesium</keyword>
<gene>
    <name evidence="22" type="ORF">DAPPUDRAFT_318338</name>
</gene>
<proteinExistence type="inferred from homology"/>
<dbReference type="GO" id="GO:0007189">
    <property type="term" value="P:adenylate cyclase-activating G protein-coupled receptor signaling pathway"/>
    <property type="evidence" value="ECO:0000318"/>
    <property type="project" value="GO_Central"/>
</dbReference>
<feature type="binding site" evidence="16">
    <location>
        <begin position="342"/>
        <end position="347"/>
    </location>
    <ligand>
        <name>ATP</name>
        <dbReference type="ChEBI" id="CHEBI:30616"/>
    </ligand>
</feature>
<comment type="subcellular location">
    <subcellularLocation>
        <location evidence="3">Membrane</location>
        <topology evidence="3">Multi-pass membrane protein</topology>
    </subcellularLocation>
</comment>
<feature type="binding site" evidence="16">
    <location>
        <begin position="384"/>
        <end position="386"/>
    </location>
    <ligand>
        <name>ATP</name>
        <dbReference type="ChEBI" id="CHEBI:30616"/>
    </ligand>
</feature>
<feature type="binding site" evidence="16">
    <location>
        <begin position="1147"/>
        <end position="1149"/>
    </location>
    <ligand>
        <name>ATP</name>
        <dbReference type="ChEBI" id="CHEBI:30616"/>
    </ligand>
</feature>
<keyword evidence="9 16" id="KW-0067">ATP-binding</keyword>
<dbReference type="GO" id="GO:0004016">
    <property type="term" value="F:adenylate cyclase activity"/>
    <property type="evidence" value="ECO:0000318"/>
    <property type="project" value="GO_Central"/>
</dbReference>
<evidence type="ECO:0000256" key="20">
    <source>
        <dbReference type="SAM" id="Phobius"/>
    </source>
</evidence>
<feature type="binding site" evidence="16">
    <location>
        <position position="430"/>
    </location>
    <ligand>
        <name>ATP</name>
        <dbReference type="ChEBI" id="CHEBI:30616"/>
    </ligand>
</feature>
<dbReference type="GO" id="GO:0005524">
    <property type="term" value="F:ATP binding"/>
    <property type="evidence" value="ECO:0007669"/>
    <property type="project" value="UniProtKB-KW"/>
</dbReference>
<evidence type="ECO:0000256" key="7">
    <source>
        <dbReference type="ARBA" id="ARBA00022737"/>
    </source>
</evidence>
<dbReference type="Gene3D" id="3.30.70.1230">
    <property type="entry name" value="Nucleotide cyclase"/>
    <property type="match status" value="2"/>
</dbReference>
<dbReference type="SUPFAM" id="SSF55073">
    <property type="entry name" value="Nucleotide cyclase"/>
    <property type="match status" value="2"/>
</dbReference>
<evidence type="ECO:0000256" key="3">
    <source>
        <dbReference type="ARBA" id="ARBA00004141"/>
    </source>
</evidence>
<feature type="binding site" evidence="17">
    <location>
        <position position="342"/>
    </location>
    <ligand>
        <name>Mg(2+)</name>
        <dbReference type="ChEBI" id="CHEBI:18420"/>
        <label>1</label>
        <note>catalytic</note>
    </ligand>
</feature>
<dbReference type="HOGENOM" id="CLU_001072_3_1_1"/>
<dbReference type="InterPro" id="IPR032628">
    <property type="entry name" value="AC_N"/>
</dbReference>
<dbReference type="InterPro" id="IPR001054">
    <property type="entry name" value="A/G_cyclase"/>
</dbReference>
<dbReference type="EC" id="4.6.1.1" evidence="4"/>
<dbReference type="STRING" id="6669.E9GII3"/>
<keyword evidence="8 16" id="KW-0547">Nucleotide-binding</keyword>
<dbReference type="OrthoDB" id="60033at2759"/>
<keyword evidence="14" id="KW-0325">Glycoprotein</keyword>
<dbReference type="PhylomeDB" id="E9GII3"/>
<evidence type="ECO:0000256" key="4">
    <source>
        <dbReference type="ARBA" id="ARBA00012201"/>
    </source>
</evidence>
<protein>
    <recommendedName>
        <fullName evidence="4">adenylate cyclase</fullName>
        <ecNumber evidence="4">4.6.1.1</ecNumber>
    </recommendedName>
</protein>
<feature type="transmembrane region" description="Helical" evidence="20">
    <location>
        <begin position="933"/>
        <end position="951"/>
    </location>
</feature>
<keyword evidence="5 20" id="KW-0812">Transmembrane</keyword>
<feature type="transmembrane region" description="Helical" evidence="20">
    <location>
        <begin position="125"/>
        <end position="147"/>
    </location>
</feature>
<keyword evidence="17" id="KW-0464">Manganese</keyword>
<feature type="transmembrane region" description="Helical" evidence="20">
    <location>
        <begin position="209"/>
        <end position="233"/>
    </location>
</feature>
<feature type="transmembrane region" description="Helical" evidence="20">
    <location>
        <begin position="872"/>
        <end position="889"/>
    </location>
</feature>
<keyword evidence="6 17" id="KW-0479">Metal-binding</keyword>
<dbReference type="InParanoid" id="E9GII3"/>
<reference evidence="22 23" key="1">
    <citation type="journal article" date="2011" name="Science">
        <title>The ecoresponsive genome of Daphnia pulex.</title>
        <authorList>
            <person name="Colbourne J.K."/>
            <person name="Pfrender M.E."/>
            <person name="Gilbert D."/>
            <person name="Thomas W.K."/>
            <person name="Tucker A."/>
            <person name="Oakley T.H."/>
            <person name="Tokishita S."/>
            <person name="Aerts A."/>
            <person name="Arnold G.J."/>
            <person name="Basu M.K."/>
            <person name="Bauer D.J."/>
            <person name="Caceres C.E."/>
            <person name="Carmel L."/>
            <person name="Casola C."/>
            <person name="Choi J.H."/>
            <person name="Detter J.C."/>
            <person name="Dong Q."/>
            <person name="Dusheyko S."/>
            <person name="Eads B.D."/>
            <person name="Frohlich T."/>
            <person name="Geiler-Samerotte K.A."/>
            <person name="Gerlach D."/>
            <person name="Hatcher P."/>
            <person name="Jogdeo S."/>
            <person name="Krijgsveld J."/>
            <person name="Kriventseva E.V."/>
            <person name="Kultz D."/>
            <person name="Laforsch C."/>
            <person name="Lindquist E."/>
            <person name="Lopez J."/>
            <person name="Manak J.R."/>
            <person name="Muller J."/>
            <person name="Pangilinan J."/>
            <person name="Patwardhan R.P."/>
            <person name="Pitluck S."/>
            <person name="Pritham E.J."/>
            <person name="Rechtsteiner A."/>
            <person name="Rho M."/>
            <person name="Rogozin I.B."/>
            <person name="Sakarya O."/>
            <person name="Salamov A."/>
            <person name="Schaack S."/>
            <person name="Shapiro H."/>
            <person name="Shiga Y."/>
            <person name="Skalitzky C."/>
            <person name="Smith Z."/>
            <person name="Souvorov A."/>
            <person name="Sung W."/>
            <person name="Tang Z."/>
            <person name="Tsuchiya D."/>
            <person name="Tu H."/>
            <person name="Vos H."/>
            <person name="Wang M."/>
            <person name="Wolf Y.I."/>
            <person name="Yamagata H."/>
            <person name="Yamada T."/>
            <person name="Ye Y."/>
            <person name="Shaw J.R."/>
            <person name="Andrews J."/>
            <person name="Crease T.J."/>
            <person name="Tang H."/>
            <person name="Lucas S.M."/>
            <person name="Robertson H.M."/>
            <person name="Bork P."/>
            <person name="Koonin E.V."/>
            <person name="Zdobnov E.M."/>
            <person name="Grigoriev I.V."/>
            <person name="Lynch M."/>
            <person name="Boore J.L."/>
        </authorList>
    </citation>
    <scope>NUCLEOTIDE SEQUENCE [LARGE SCALE GENOMIC DNA]</scope>
</reference>
<feature type="binding site" evidence="16">
    <location>
        <begin position="1154"/>
        <end position="1158"/>
    </location>
    <ligand>
        <name>ATP</name>
        <dbReference type="ChEBI" id="CHEBI:30616"/>
    </ligand>
</feature>
<dbReference type="GO" id="GO:0046872">
    <property type="term" value="F:metal ion binding"/>
    <property type="evidence" value="ECO:0007669"/>
    <property type="project" value="UniProtKB-KW"/>
</dbReference>
<feature type="transmembrane region" description="Helical" evidence="20">
    <location>
        <begin position="154"/>
        <end position="176"/>
    </location>
</feature>
<feature type="transmembrane region" description="Helical" evidence="20">
    <location>
        <begin position="245"/>
        <end position="266"/>
    </location>
</feature>
<evidence type="ECO:0000259" key="21">
    <source>
        <dbReference type="PROSITE" id="PS50125"/>
    </source>
</evidence>
<evidence type="ECO:0000256" key="10">
    <source>
        <dbReference type="ARBA" id="ARBA00022842"/>
    </source>
</evidence>
<comment type="similarity">
    <text evidence="18">Belongs to the adenylyl cyclase class-4/guanylyl cyclase family.</text>
</comment>
<evidence type="ECO:0000256" key="18">
    <source>
        <dbReference type="RuleBase" id="RU000405"/>
    </source>
</evidence>
<keyword evidence="13 20" id="KW-0472">Membrane</keyword>
<evidence type="ECO:0000256" key="15">
    <source>
        <dbReference type="ARBA" id="ARBA00023239"/>
    </source>
</evidence>
<dbReference type="InterPro" id="IPR018297">
    <property type="entry name" value="A/G_cyclase_CS"/>
</dbReference>
<dbReference type="InterPro" id="IPR009398">
    <property type="entry name" value="Adcy_conserved_dom"/>
</dbReference>
<evidence type="ECO:0000256" key="6">
    <source>
        <dbReference type="ARBA" id="ARBA00022723"/>
    </source>
</evidence>
<feature type="binding site" evidence="17">
    <location>
        <position position="386"/>
    </location>
    <ligand>
        <name>Mg(2+)</name>
        <dbReference type="ChEBI" id="CHEBI:18420"/>
        <label>1</label>
        <note>catalytic</note>
    </ligand>
</feature>
<dbReference type="eggNOG" id="KOG3619">
    <property type="taxonomic scope" value="Eukaryota"/>
</dbReference>
<evidence type="ECO:0000256" key="8">
    <source>
        <dbReference type="ARBA" id="ARBA00022741"/>
    </source>
</evidence>
<feature type="region of interest" description="Disordered" evidence="19">
    <location>
        <begin position="599"/>
        <end position="624"/>
    </location>
</feature>
<feature type="binding site" evidence="17">
    <location>
        <position position="386"/>
    </location>
    <ligand>
        <name>Mg(2+)</name>
        <dbReference type="ChEBI" id="CHEBI:18420"/>
        <label>2</label>
        <note>catalytic</note>
    </ligand>
</feature>
<feature type="transmembrane region" description="Helical" evidence="20">
    <location>
        <begin position="755"/>
        <end position="781"/>
    </location>
</feature>
<feature type="transmembrane region" description="Helical" evidence="20">
    <location>
        <begin position="802"/>
        <end position="823"/>
    </location>
</feature>
<dbReference type="FunCoup" id="E9GII3">
    <property type="interactions" value="64"/>
</dbReference>
<evidence type="ECO:0000256" key="12">
    <source>
        <dbReference type="ARBA" id="ARBA00022998"/>
    </source>
</evidence>
<dbReference type="PANTHER" id="PTHR45627">
    <property type="entry name" value="ADENYLATE CYCLASE TYPE 1"/>
    <property type="match status" value="1"/>
</dbReference>
<dbReference type="Pfam" id="PF06327">
    <property type="entry name" value="Adcy_cons_dom"/>
    <property type="match status" value="1"/>
</dbReference>
<dbReference type="PROSITE" id="PS00452">
    <property type="entry name" value="GUANYLATE_CYCLASE_1"/>
    <property type="match status" value="1"/>
</dbReference>
<comment type="cofactor">
    <cofactor evidence="17">
        <name>Mg(2+)</name>
        <dbReference type="ChEBI" id="CHEBI:18420"/>
    </cofactor>
    <cofactor evidence="17">
        <name>Mn(2+)</name>
        <dbReference type="ChEBI" id="CHEBI:29035"/>
    </cofactor>
    <text evidence="17">Binds 2 magnesium ions per subunit. Is also active with manganese (in vitro).</text>
</comment>
<evidence type="ECO:0000256" key="19">
    <source>
        <dbReference type="SAM" id="MobiDB-lite"/>
    </source>
</evidence>
<dbReference type="Proteomes" id="UP000000305">
    <property type="component" value="Unassembled WGS sequence"/>
</dbReference>
<evidence type="ECO:0000313" key="23">
    <source>
        <dbReference type="Proteomes" id="UP000000305"/>
    </source>
</evidence>
<feature type="binding site" evidence="16">
    <location>
        <position position="1194"/>
    </location>
    <ligand>
        <name>ATP</name>
        <dbReference type="ChEBI" id="CHEBI:30616"/>
    </ligand>
</feature>
<evidence type="ECO:0000256" key="17">
    <source>
        <dbReference type="PIRSR" id="PIRSR039050-51"/>
    </source>
</evidence>
<evidence type="ECO:0000313" key="22">
    <source>
        <dbReference type="EMBL" id="EFX80755.1"/>
    </source>
</evidence>
<comment type="cofactor">
    <cofactor evidence="2">
        <name>Mn(2+)</name>
        <dbReference type="ChEBI" id="CHEBI:29035"/>
    </cofactor>
</comment>
<evidence type="ECO:0000256" key="14">
    <source>
        <dbReference type="ARBA" id="ARBA00023180"/>
    </source>
</evidence>
<evidence type="ECO:0000256" key="16">
    <source>
        <dbReference type="PIRSR" id="PIRSR039050-50"/>
    </source>
</evidence>
<feature type="transmembrane region" description="Helical" evidence="20">
    <location>
        <begin position="896"/>
        <end position="913"/>
    </location>
</feature>
<comment type="catalytic activity">
    <reaction evidence="1">
        <text>ATP = 3',5'-cyclic AMP + diphosphate</text>
        <dbReference type="Rhea" id="RHEA:15389"/>
        <dbReference type="ChEBI" id="CHEBI:30616"/>
        <dbReference type="ChEBI" id="CHEBI:33019"/>
        <dbReference type="ChEBI" id="CHEBI:58165"/>
        <dbReference type="EC" id="4.6.1.1"/>
    </reaction>
</comment>
<feature type="transmembrane region" description="Helical" evidence="20">
    <location>
        <begin position="182"/>
        <end position="202"/>
    </location>
</feature>
<dbReference type="PROSITE" id="PS50125">
    <property type="entry name" value="GUANYLATE_CYCLASE_2"/>
    <property type="match status" value="2"/>
</dbReference>
<dbReference type="EMBL" id="GL732546">
    <property type="protein sequence ID" value="EFX80755.1"/>
    <property type="molecule type" value="Genomic_DNA"/>
</dbReference>
<keyword evidence="23" id="KW-1185">Reference proteome</keyword>
<feature type="region of interest" description="Disordered" evidence="19">
    <location>
        <begin position="1267"/>
        <end position="1312"/>
    </location>
</feature>
<dbReference type="GO" id="GO:0035556">
    <property type="term" value="P:intracellular signal transduction"/>
    <property type="evidence" value="ECO:0007669"/>
    <property type="project" value="InterPro"/>
</dbReference>
<dbReference type="Pfam" id="PF00211">
    <property type="entry name" value="Guanylate_cyc"/>
    <property type="match status" value="2"/>
</dbReference>
<dbReference type="InterPro" id="IPR029787">
    <property type="entry name" value="Nucleotide_cyclase"/>
</dbReference>
<keyword evidence="15 18" id="KW-0456">Lyase</keyword>